<keyword evidence="3" id="KW-1185">Reference proteome</keyword>
<comment type="caution">
    <text evidence="2">The sequence shown here is derived from an EMBL/GenBank/DDBJ whole genome shotgun (WGS) entry which is preliminary data.</text>
</comment>
<protein>
    <recommendedName>
        <fullName evidence="1">DUF7580 domain-containing protein</fullName>
    </recommendedName>
</protein>
<accession>A0A9P4QY17</accession>
<dbReference type="OrthoDB" id="1911848at2759"/>
<organism evidence="2 3">
    <name type="scientific">Polyplosphaeria fusca</name>
    <dbReference type="NCBI Taxonomy" id="682080"/>
    <lineage>
        <taxon>Eukaryota</taxon>
        <taxon>Fungi</taxon>
        <taxon>Dikarya</taxon>
        <taxon>Ascomycota</taxon>
        <taxon>Pezizomycotina</taxon>
        <taxon>Dothideomycetes</taxon>
        <taxon>Pleosporomycetidae</taxon>
        <taxon>Pleosporales</taxon>
        <taxon>Tetraplosphaeriaceae</taxon>
        <taxon>Polyplosphaeria</taxon>
    </lineage>
</organism>
<dbReference type="InterPro" id="IPR011009">
    <property type="entry name" value="Kinase-like_dom_sf"/>
</dbReference>
<dbReference type="Gene3D" id="1.10.510.10">
    <property type="entry name" value="Transferase(Phosphotransferase) domain 1"/>
    <property type="match status" value="1"/>
</dbReference>
<evidence type="ECO:0000259" key="1">
    <source>
        <dbReference type="Pfam" id="PF24476"/>
    </source>
</evidence>
<reference evidence="2" key="1">
    <citation type="journal article" date="2020" name="Stud. Mycol.">
        <title>101 Dothideomycetes genomes: a test case for predicting lifestyles and emergence of pathogens.</title>
        <authorList>
            <person name="Haridas S."/>
            <person name="Albert R."/>
            <person name="Binder M."/>
            <person name="Bloem J."/>
            <person name="Labutti K."/>
            <person name="Salamov A."/>
            <person name="Andreopoulos B."/>
            <person name="Baker S."/>
            <person name="Barry K."/>
            <person name="Bills G."/>
            <person name="Bluhm B."/>
            <person name="Cannon C."/>
            <person name="Castanera R."/>
            <person name="Culley D."/>
            <person name="Daum C."/>
            <person name="Ezra D."/>
            <person name="Gonzalez J."/>
            <person name="Henrissat B."/>
            <person name="Kuo A."/>
            <person name="Liang C."/>
            <person name="Lipzen A."/>
            <person name="Lutzoni F."/>
            <person name="Magnuson J."/>
            <person name="Mondo S."/>
            <person name="Nolan M."/>
            <person name="Ohm R."/>
            <person name="Pangilinan J."/>
            <person name="Park H.-J."/>
            <person name="Ramirez L."/>
            <person name="Alfaro M."/>
            <person name="Sun H."/>
            <person name="Tritt A."/>
            <person name="Yoshinaga Y."/>
            <person name="Zwiers L.-H."/>
            <person name="Turgeon B."/>
            <person name="Goodwin S."/>
            <person name="Spatafora J."/>
            <person name="Crous P."/>
            <person name="Grigoriev I."/>
        </authorList>
    </citation>
    <scope>NUCLEOTIDE SEQUENCE</scope>
    <source>
        <strain evidence="2">CBS 125425</strain>
    </source>
</reference>
<dbReference type="PANTHER" id="PTHR37542">
    <property type="entry name" value="HELO DOMAIN-CONTAINING PROTEIN-RELATED"/>
    <property type="match status" value="1"/>
</dbReference>
<evidence type="ECO:0000313" key="3">
    <source>
        <dbReference type="Proteomes" id="UP000799444"/>
    </source>
</evidence>
<dbReference type="Pfam" id="PF24476">
    <property type="entry name" value="DUF7580"/>
    <property type="match status" value="1"/>
</dbReference>
<feature type="domain" description="DUF7580" evidence="1">
    <location>
        <begin position="571"/>
        <end position="740"/>
    </location>
</feature>
<gene>
    <name evidence="2" type="ORF">EJ04DRAFT_511528</name>
</gene>
<evidence type="ECO:0000313" key="2">
    <source>
        <dbReference type="EMBL" id="KAF2735737.1"/>
    </source>
</evidence>
<sequence>MEIWCFFTSIHSWQNKVKEPRNVVDSRSASSTFSLPQQMAFPLPDRRSAFANQLASYQGHRNQRYASVNVLLLSWSANDLPICEERDALEEMFRQIFIYGTERYEIPSKRSEELLGKALEQFLKRHGAPDSLVIVHYGGHGGPPKDGSTECEWAARIDEDSPTLDWSVVQTQLLTAECDVVILLDCCFAGSAARGQTRKCVEILLATDKDQIAPVGIGRWPSFTKILTEKMKELMDERGEVSLRSLHSRMVQADAGLRRQPILVAGRGSGGNILLRKCTLVPGPTALDMIQSGISPFTKEQSLMLEVYTHRPLESTVLEAILAWLTKGSPSQVASIRLAEDVVSSTASTRAVGNHLIRAAAHSNGSSPIVSTSVRSDLERLLNQVDEITSAPSPKSLTDEESVQLVRVLKEKSQSVNTMIGDLLANLDKQNLEEVYARKDVNHAELRDRINMRLKLLDTDLGSESKDVVVTFVAPPEEGQRFRVGKRDGYEVLVEYFYLHDRLKDLSISLSKQIARMSALLMENKPSSFNTLPGDGYLQERTFGPRIGFVYRKPDHSSIGRYSILSNLINSFGHVPLEMRARLATAICKAVLQLHSIGWYHKAIRSSNIVIFSAPDPEAKGIGQYAIDHPYLFGFDCSRPADAETWHTVDFGVKDNLYRHPDRWGVSGRFQSHHELYSLGILLLEIGCWRLLPQMDPTKSEFENIKHPQRLREFLLSKAMDRLAHYAGTKYAASVRACLEKRDWVGMEEWQIQGFIRANVLAGLEFLC</sequence>
<dbReference type="SUPFAM" id="SSF56112">
    <property type="entry name" value="Protein kinase-like (PK-like)"/>
    <property type="match status" value="1"/>
</dbReference>
<name>A0A9P4QY17_9PLEO</name>
<dbReference type="InterPro" id="IPR056002">
    <property type="entry name" value="DUF7580"/>
</dbReference>
<dbReference type="AlphaFoldDB" id="A0A9P4QY17"/>
<dbReference type="Proteomes" id="UP000799444">
    <property type="component" value="Unassembled WGS sequence"/>
</dbReference>
<dbReference type="Gene3D" id="3.40.50.1460">
    <property type="match status" value="1"/>
</dbReference>
<dbReference type="EMBL" id="ML996132">
    <property type="protein sequence ID" value="KAF2735737.1"/>
    <property type="molecule type" value="Genomic_DNA"/>
</dbReference>
<proteinExistence type="predicted"/>
<dbReference type="PANTHER" id="PTHR37542:SF3">
    <property type="entry name" value="PRION-INHIBITION AND PROPAGATION HELO DOMAIN-CONTAINING PROTEIN"/>
    <property type="match status" value="1"/>
</dbReference>